<dbReference type="Proteomes" id="UP001218188">
    <property type="component" value="Unassembled WGS sequence"/>
</dbReference>
<protein>
    <submittedName>
        <fullName evidence="2">Uncharacterized protein</fullName>
    </submittedName>
</protein>
<sequence>MPADSTFASLLDIILCSSIVLRQPIGALAIQYPTVPSNALLPTLRAQLAIQVAVSADIDPDLCNRYVIGISRISSSSSQHLAFRLPFACRQHPPQLSLPPPSPSQQLVCPW</sequence>
<evidence type="ECO:0000256" key="1">
    <source>
        <dbReference type="SAM" id="SignalP"/>
    </source>
</evidence>
<reference evidence="2" key="1">
    <citation type="submission" date="2023-03" db="EMBL/GenBank/DDBJ databases">
        <title>Massive genome expansion in bonnet fungi (Mycena s.s.) driven by repeated elements and novel gene families across ecological guilds.</title>
        <authorList>
            <consortium name="Lawrence Berkeley National Laboratory"/>
            <person name="Harder C.B."/>
            <person name="Miyauchi S."/>
            <person name="Viragh M."/>
            <person name="Kuo A."/>
            <person name="Thoen E."/>
            <person name="Andreopoulos B."/>
            <person name="Lu D."/>
            <person name="Skrede I."/>
            <person name="Drula E."/>
            <person name="Henrissat B."/>
            <person name="Morin E."/>
            <person name="Kohler A."/>
            <person name="Barry K."/>
            <person name="LaButti K."/>
            <person name="Morin E."/>
            <person name="Salamov A."/>
            <person name="Lipzen A."/>
            <person name="Mereny Z."/>
            <person name="Hegedus B."/>
            <person name="Baldrian P."/>
            <person name="Stursova M."/>
            <person name="Weitz H."/>
            <person name="Taylor A."/>
            <person name="Grigoriev I.V."/>
            <person name="Nagy L.G."/>
            <person name="Martin F."/>
            <person name="Kauserud H."/>
        </authorList>
    </citation>
    <scope>NUCLEOTIDE SEQUENCE</scope>
    <source>
        <strain evidence="2">CBHHK200</strain>
    </source>
</reference>
<proteinExistence type="predicted"/>
<accession>A0AAD6XEY7</accession>
<feature type="chain" id="PRO_5041980133" evidence="1">
    <location>
        <begin position="23"/>
        <end position="111"/>
    </location>
</feature>
<evidence type="ECO:0000313" key="2">
    <source>
        <dbReference type="EMBL" id="KAJ7045785.1"/>
    </source>
</evidence>
<evidence type="ECO:0000313" key="3">
    <source>
        <dbReference type="Proteomes" id="UP001218188"/>
    </source>
</evidence>
<gene>
    <name evidence="2" type="ORF">C8F04DRAFT_1249169</name>
</gene>
<name>A0AAD6XEY7_9AGAR</name>
<organism evidence="2 3">
    <name type="scientific">Mycena alexandri</name>
    <dbReference type="NCBI Taxonomy" id="1745969"/>
    <lineage>
        <taxon>Eukaryota</taxon>
        <taxon>Fungi</taxon>
        <taxon>Dikarya</taxon>
        <taxon>Basidiomycota</taxon>
        <taxon>Agaricomycotina</taxon>
        <taxon>Agaricomycetes</taxon>
        <taxon>Agaricomycetidae</taxon>
        <taxon>Agaricales</taxon>
        <taxon>Marasmiineae</taxon>
        <taxon>Mycenaceae</taxon>
        <taxon>Mycena</taxon>
    </lineage>
</organism>
<keyword evidence="3" id="KW-1185">Reference proteome</keyword>
<feature type="signal peptide" evidence="1">
    <location>
        <begin position="1"/>
        <end position="22"/>
    </location>
</feature>
<dbReference type="AlphaFoldDB" id="A0AAD6XEY7"/>
<keyword evidence="1" id="KW-0732">Signal</keyword>
<comment type="caution">
    <text evidence="2">The sequence shown here is derived from an EMBL/GenBank/DDBJ whole genome shotgun (WGS) entry which is preliminary data.</text>
</comment>
<dbReference type="EMBL" id="JARJCM010000004">
    <property type="protein sequence ID" value="KAJ7045785.1"/>
    <property type="molecule type" value="Genomic_DNA"/>
</dbReference>